<dbReference type="InterPro" id="IPR032675">
    <property type="entry name" value="LRR_dom_sf"/>
</dbReference>
<dbReference type="OrthoDB" id="442066at2759"/>
<evidence type="ECO:0000256" key="11">
    <source>
        <dbReference type="ARBA" id="ARBA00023136"/>
    </source>
</evidence>
<evidence type="ECO:0000313" key="14">
    <source>
        <dbReference type="EMBL" id="CAD6221410.1"/>
    </source>
</evidence>
<dbReference type="EMBL" id="CAJGYO010000003">
    <property type="protein sequence ID" value="CAD6221410.1"/>
    <property type="molecule type" value="Genomic_DNA"/>
</dbReference>
<dbReference type="GO" id="GO:0005886">
    <property type="term" value="C:plasma membrane"/>
    <property type="evidence" value="ECO:0007669"/>
    <property type="project" value="UniProtKB-SubCell"/>
</dbReference>
<keyword evidence="7 13" id="KW-0812">Transmembrane</keyword>
<keyword evidence="10 13" id="KW-1133">Transmembrane helix</keyword>
<evidence type="ECO:0000256" key="6">
    <source>
        <dbReference type="ARBA" id="ARBA00022626"/>
    </source>
</evidence>
<feature type="transmembrane region" description="Helical" evidence="13">
    <location>
        <begin position="647"/>
        <end position="671"/>
    </location>
</feature>
<dbReference type="Gene3D" id="3.80.10.10">
    <property type="entry name" value="Ribonuclease Inhibitor"/>
    <property type="match status" value="3"/>
</dbReference>
<dbReference type="PANTHER" id="PTHR48061:SF48">
    <property type="entry name" value="OS01G0162500 PROTEIN"/>
    <property type="match status" value="1"/>
</dbReference>
<evidence type="ECO:0000256" key="5">
    <source>
        <dbReference type="ARBA" id="ARBA00022614"/>
    </source>
</evidence>
<keyword evidence="11 13" id="KW-0472">Membrane</keyword>
<evidence type="ECO:0000256" key="10">
    <source>
        <dbReference type="ARBA" id="ARBA00022989"/>
    </source>
</evidence>
<comment type="similarity">
    <text evidence="3">Belongs to the RLP family.</text>
</comment>
<dbReference type="SUPFAM" id="SSF52058">
    <property type="entry name" value="L domain-like"/>
    <property type="match status" value="2"/>
</dbReference>
<dbReference type="AlphaFoldDB" id="A0A811NBN4"/>
<accession>A0A811NBN4</accession>
<protein>
    <recommendedName>
        <fullName evidence="16">Verticillium wilt resistance-like protein</fullName>
    </recommendedName>
</protein>
<gene>
    <name evidence="14" type="ORF">NCGR_LOCUS14687</name>
</gene>
<evidence type="ECO:0008006" key="16">
    <source>
        <dbReference type="Google" id="ProtNLM"/>
    </source>
</evidence>
<keyword evidence="15" id="KW-1185">Reference proteome</keyword>
<proteinExistence type="inferred from homology"/>
<evidence type="ECO:0000256" key="1">
    <source>
        <dbReference type="ARBA" id="ARBA00004162"/>
    </source>
</evidence>
<evidence type="ECO:0000256" key="12">
    <source>
        <dbReference type="ARBA" id="ARBA00023180"/>
    </source>
</evidence>
<evidence type="ECO:0000256" key="4">
    <source>
        <dbReference type="ARBA" id="ARBA00022475"/>
    </source>
</evidence>
<dbReference type="InterPro" id="IPR046956">
    <property type="entry name" value="RLP23-like"/>
</dbReference>
<dbReference type="Proteomes" id="UP000604825">
    <property type="component" value="Unassembled WGS sequence"/>
</dbReference>
<evidence type="ECO:0000256" key="3">
    <source>
        <dbReference type="ARBA" id="ARBA00009592"/>
    </source>
</evidence>
<keyword evidence="9" id="KW-0677">Repeat</keyword>
<keyword evidence="12" id="KW-0325">Glycoprotein</keyword>
<evidence type="ECO:0000256" key="2">
    <source>
        <dbReference type="ARBA" id="ARBA00004479"/>
    </source>
</evidence>
<keyword evidence="8" id="KW-0732">Signal</keyword>
<keyword evidence="5" id="KW-0433">Leucine-rich repeat</keyword>
<keyword evidence="4" id="KW-1003">Cell membrane</keyword>
<evidence type="ECO:0000256" key="8">
    <source>
        <dbReference type="ARBA" id="ARBA00022729"/>
    </source>
</evidence>
<dbReference type="InterPro" id="IPR001611">
    <property type="entry name" value="Leu-rich_rpt"/>
</dbReference>
<dbReference type="FunFam" id="3.80.10.10:FF:000111">
    <property type="entry name" value="LRR receptor-like serine/threonine-protein kinase ERECTA"/>
    <property type="match status" value="1"/>
</dbReference>
<evidence type="ECO:0000256" key="9">
    <source>
        <dbReference type="ARBA" id="ARBA00022737"/>
    </source>
</evidence>
<sequence length="678" mass="73101">MPQSWCARFVLQHQQQHQLPSTGFECLTKLTYLNLSTSSFSGPVPTASIASLTNLASIISTDCQVVDLYSDGYLLFVHRSSPSVRLTEKSLENLIHNLSNLRELHLGFVDLSSSSRTGWCDALVVSCPQLQVLSLPHCRLSGPICGSLSGLGSLSVINLDYDHLSGPFPHSFTSLTNLSVLQLRYNDLQGWIPPAIFQQKKLVTIDVYANLEVSGYLPDFSRGSCLENLNVGRTNFSGIIPGSISDLISLRKLGLGASGFSGELPTSIGNFKSLSELEISGMGVVGPMPSWVANLTSLTSLRFYECGLSGSIPSSLGDLSSHLSDVSLFMASGNNFSGEIPLSFCDGLSIQLLDLSYNGFNGSVPSCLMENVDGLESLYFKENKLNGVFPDNIKKGCSFVALDFSGNRIEGKLPRSLLACKNLEVLDIDGNSNCSFSSAIIIDLSSNNFSGPLPQGRWFQELKSMALTDANASLILQRILPNAGTAYAYKYSAAVTYKGHDTTFAKILKTLVFIDFSNNAFHGNIPEAIGELHLLHGLNISHNSLTGPIPPQLGHLIQLEALDLSFNELSGEIPQEIASLDFLTTLNLSNNKLVGSIPQSPHFLTFINSSFLGNDGLCGTPLSKRCINTTMTTSVVSHHSKKESVDVVLFLIAGLGFGAGFALAVVVAWAIPIRKRRS</sequence>
<keyword evidence="6" id="KW-1070">Brassinosteroid signaling pathway</keyword>
<dbReference type="GO" id="GO:0009742">
    <property type="term" value="P:brassinosteroid mediated signaling pathway"/>
    <property type="evidence" value="ECO:0007669"/>
    <property type="project" value="UniProtKB-KW"/>
</dbReference>
<dbReference type="PRINTS" id="PR00019">
    <property type="entry name" value="LEURICHRPT"/>
</dbReference>
<evidence type="ECO:0000256" key="13">
    <source>
        <dbReference type="SAM" id="Phobius"/>
    </source>
</evidence>
<comment type="subcellular location">
    <subcellularLocation>
        <location evidence="1">Cell membrane</location>
        <topology evidence="1">Single-pass membrane protein</topology>
    </subcellularLocation>
    <subcellularLocation>
        <location evidence="2">Membrane</location>
        <topology evidence="2">Single-pass type I membrane protein</topology>
    </subcellularLocation>
</comment>
<evidence type="ECO:0000256" key="7">
    <source>
        <dbReference type="ARBA" id="ARBA00022692"/>
    </source>
</evidence>
<dbReference type="FunFam" id="3.80.10.10:FF:000095">
    <property type="entry name" value="LRR receptor-like serine/threonine-protein kinase GSO1"/>
    <property type="match status" value="1"/>
</dbReference>
<dbReference type="PANTHER" id="PTHR48061">
    <property type="entry name" value="LEUCINE-RICH REPEAT RECEPTOR PROTEIN KINASE EMS1-LIKE-RELATED"/>
    <property type="match status" value="1"/>
</dbReference>
<name>A0A811NBN4_9POAL</name>
<reference evidence="14" key="1">
    <citation type="submission" date="2020-10" db="EMBL/GenBank/DDBJ databases">
        <authorList>
            <person name="Han B."/>
            <person name="Lu T."/>
            <person name="Zhao Q."/>
            <person name="Huang X."/>
            <person name="Zhao Y."/>
        </authorList>
    </citation>
    <scope>NUCLEOTIDE SEQUENCE</scope>
</reference>
<comment type="caution">
    <text evidence="14">The sequence shown here is derived from an EMBL/GenBank/DDBJ whole genome shotgun (WGS) entry which is preliminary data.</text>
</comment>
<dbReference type="Pfam" id="PF00560">
    <property type="entry name" value="LRR_1"/>
    <property type="match status" value="5"/>
</dbReference>
<evidence type="ECO:0000313" key="15">
    <source>
        <dbReference type="Proteomes" id="UP000604825"/>
    </source>
</evidence>
<organism evidence="14 15">
    <name type="scientific">Miscanthus lutarioriparius</name>
    <dbReference type="NCBI Taxonomy" id="422564"/>
    <lineage>
        <taxon>Eukaryota</taxon>
        <taxon>Viridiplantae</taxon>
        <taxon>Streptophyta</taxon>
        <taxon>Embryophyta</taxon>
        <taxon>Tracheophyta</taxon>
        <taxon>Spermatophyta</taxon>
        <taxon>Magnoliopsida</taxon>
        <taxon>Liliopsida</taxon>
        <taxon>Poales</taxon>
        <taxon>Poaceae</taxon>
        <taxon>PACMAD clade</taxon>
        <taxon>Panicoideae</taxon>
        <taxon>Andropogonodae</taxon>
        <taxon>Andropogoneae</taxon>
        <taxon>Saccharinae</taxon>
        <taxon>Miscanthus</taxon>
    </lineage>
</organism>